<keyword evidence="2 5" id="KW-0479">Metal-binding</keyword>
<evidence type="ECO:0000256" key="3">
    <source>
        <dbReference type="ARBA" id="ARBA00022964"/>
    </source>
</evidence>
<comment type="similarity">
    <text evidence="1">Belongs to the carotenoid oxygenase family.</text>
</comment>
<dbReference type="AlphaFoldDB" id="A0A6J1CDW2"/>
<dbReference type="GeneID" id="111010347"/>
<dbReference type="KEGG" id="mcha:111010347"/>
<dbReference type="GO" id="GO:0009570">
    <property type="term" value="C:chloroplast stroma"/>
    <property type="evidence" value="ECO:0007669"/>
    <property type="project" value="TreeGrafter"/>
</dbReference>
<gene>
    <name evidence="7" type="primary">LOC111010347</name>
</gene>
<evidence type="ECO:0000256" key="2">
    <source>
        <dbReference type="ARBA" id="ARBA00022723"/>
    </source>
</evidence>
<feature type="binding site" evidence="5">
    <location>
        <position position="364"/>
    </location>
    <ligand>
        <name>Fe cation</name>
        <dbReference type="ChEBI" id="CHEBI:24875"/>
        <note>catalytic</note>
    </ligand>
</feature>
<dbReference type="RefSeq" id="XP_022139412.1">
    <property type="nucleotide sequence ID" value="XM_022283720.1"/>
</dbReference>
<keyword evidence="4 5" id="KW-0408">Iron</keyword>
<evidence type="ECO:0000313" key="7">
    <source>
        <dbReference type="RefSeq" id="XP_022139412.1"/>
    </source>
</evidence>
<dbReference type="GO" id="GO:0046872">
    <property type="term" value="F:metal ion binding"/>
    <property type="evidence" value="ECO:0007669"/>
    <property type="project" value="UniProtKB-KW"/>
</dbReference>
<dbReference type="Pfam" id="PF03055">
    <property type="entry name" value="RPE65"/>
    <property type="match status" value="1"/>
</dbReference>
<dbReference type="InterPro" id="IPR004294">
    <property type="entry name" value="Carotenoid_Oase"/>
</dbReference>
<organism evidence="6 7">
    <name type="scientific">Momordica charantia</name>
    <name type="common">Bitter gourd</name>
    <name type="synonym">Balsam pear</name>
    <dbReference type="NCBI Taxonomy" id="3673"/>
    <lineage>
        <taxon>Eukaryota</taxon>
        <taxon>Viridiplantae</taxon>
        <taxon>Streptophyta</taxon>
        <taxon>Embryophyta</taxon>
        <taxon>Tracheophyta</taxon>
        <taxon>Spermatophyta</taxon>
        <taxon>Magnoliopsida</taxon>
        <taxon>eudicotyledons</taxon>
        <taxon>Gunneridae</taxon>
        <taxon>Pentapetalae</taxon>
        <taxon>rosids</taxon>
        <taxon>fabids</taxon>
        <taxon>Cucurbitales</taxon>
        <taxon>Cucurbitaceae</taxon>
        <taxon>Momordiceae</taxon>
        <taxon>Momordica</taxon>
    </lineage>
</organism>
<dbReference type="GO" id="GO:0010436">
    <property type="term" value="F:carotenoid dioxygenase activity"/>
    <property type="evidence" value="ECO:0007669"/>
    <property type="project" value="TreeGrafter"/>
</dbReference>
<feature type="binding site" evidence="5">
    <location>
        <position position="300"/>
    </location>
    <ligand>
        <name>Fe cation</name>
        <dbReference type="ChEBI" id="CHEBI:24875"/>
        <note>catalytic</note>
    </ligand>
</feature>
<keyword evidence="3" id="KW-0560">Oxidoreductase</keyword>
<comment type="cofactor">
    <cofactor evidence="5">
        <name>Fe(2+)</name>
        <dbReference type="ChEBI" id="CHEBI:29033"/>
    </cofactor>
    <text evidence="5">Binds 1 Fe(2+) ion per subunit.</text>
</comment>
<evidence type="ECO:0000256" key="4">
    <source>
        <dbReference type="ARBA" id="ARBA00023004"/>
    </source>
</evidence>
<keyword evidence="3" id="KW-0223">Dioxygenase</keyword>
<dbReference type="Proteomes" id="UP000504603">
    <property type="component" value="Unplaced"/>
</dbReference>
<evidence type="ECO:0000256" key="5">
    <source>
        <dbReference type="PIRSR" id="PIRSR604294-1"/>
    </source>
</evidence>
<dbReference type="PANTHER" id="PTHR10543:SF142">
    <property type="entry name" value="OS06G0162550 PROTEIN"/>
    <property type="match status" value="1"/>
</dbReference>
<feature type="binding site" evidence="5">
    <location>
        <position position="251"/>
    </location>
    <ligand>
        <name>Fe cation</name>
        <dbReference type="ChEBI" id="CHEBI:24875"/>
        <note>catalytic</note>
    </ligand>
</feature>
<evidence type="ECO:0000256" key="1">
    <source>
        <dbReference type="ARBA" id="ARBA00006787"/>
    </source>
</evidence>
<protein>
    <submittedName>
        <fullName evidence="7">Carotenoid 9,10(9',10')-cleavage dioxygenase 1-like</fullName>
    </submittedName>
</protein>
<dbReference type="PANTHER" id="PTHR10543">
    <property type="entry name" value="BETA-CAROTENE DIOXYGENASE"/>
    <property type="match status" value="1"/>
</dbReference>
<evidence type="ECO:0000313" key="6">
    <source>
        <dbReference type="Proteomes" id="UP000504603"/>
    </source>
</evidence>
<feature type="binding site" evidence="5">
    <location>
        <position position="591"/>
    </location>
    <ligand>
        <name>Fe cation</name>
        <dbReference type="ChEBI" id="CHEBI:24875"/>
        <note>catalytic</note>
    </ligand>
</feature>
<proteinExistence type="inferred from homology"/>
<reference evidence="7" key="1">
    <citation type="submission" date="2025-08" db="UniProtKB">
        <authorList>
            <consortium name="RefSeq"/>
        </authorList>
    </citation>
    <scope>IDENTIFICATION</scope>
    <source>
        <strain evidence="7">OHB3-1</strain>
    </source>
</reference>
<name>A0A6J1CDW2_MOMCH</name>
<dbReference type="GO" id="GO:0016121">
    <property type="term" value="P:carotene catabolic process"/>
    <property type="evidence" value="ECO:0007669"/>
    <property type="project" value="TreeGrafter"/>
</dbReference>
<sequence>MMMLIHACTPSSSIMPEPMIPMRKQKQQKQLLPLKVDILKNLKNSCIKLLDVFVDSVFEFSDQTLHPTQGNLAPVEEIGTAVAVTTIQGTIPQEFPQGIYIRNGPNPLFGGLKSTKSIFGRSNYTWVEGEGMLHALYFNKDHTKLRKWNLFYNNRYVQTQTFQLEKHVKNGPYFLPAIEGDSLAVLSAFFLNMLRFGTVNKDMSNTNVIEHSGKFYSVADNSLPQQIDIMSLQSLGVWDVNGAWNRPFTSHPKKAPGTGELVIMGVTPAKPFMLLGIISEDGKEMVHKVDVKLSRGSFSHEIGVTRRYNVILDYPVTIDFNRLITGGSLIKYDKEGYARIGVMPRYGDGDSIQWFQVKPNCTMHLFNSFEQNDEVVVWGCRASDSVIPGPEKGHNKFEWFSNRFKPLPIADEQNSDSCSSSMEDGSLFSRAYEWRLNLKTGEARERFLSGTQFSMDFPFINSRFTGLQNKFGYAQILDSFASSNSGMFKFGGLAKLHFEEPDQSCGFSLPKKWGNEAIKVEYHMFENSSFCSGASFVPREDGAEEDDGWIIAHLHNEITNTSQVYIIDAKKFSEEAVAKITLPQRVPYGFHGAFMPMNHDLMEQIIMNLQ</sequence>
<accession>A0A6J1CDW2</accession>
<keyword evidence="6" id="KW-1185">Reference proteome</keyword>
<dbReference type="OrthoDB" id="1069523at2759"/>